<sequence length="491" mass="55631">MPLFVRPIESALFNMKLRAGRPLTELQFYAKELAEWETSAARKEMLDGDRYYMGEHDILKRRRTAIGPDGKLVPVPNLPNNRIVDNQYAKHVDQKANYLLGRPITFDCENTGYAQKIKKILGKQFMRVLKNAGVECFNAGISWLYPYYNKNGELAFRLFPGHEILPFWSDAAHTELDSAVRLYPVEVYAGPEKKIVMKADIFTLEGVRTYIFENGALSPDPDAAEKQSYVTADGKPLNWERFPLIPVKYNAKEIPLIRRGRGLQDAINLLQSDFVNAMESDAGNTVLVLRNYDGQDLGEFRKNLATYRAIKVRSFEGKDGGVDSLQIEVNAETYKTVLELLKKALIENLRSYDAKEERLGGSPNQMTIQSMYCDIDLDANAMETELQAAFEDLLWFVNTYLASIGEGDYSGEEISVIFNRDILINESEAIDNCIKSIGIISDETIAAMHPWADDLAAELERLKKQKEEDDPYRTAFEQARNSEGGEPVNDE</sequence>
<reference evidence="2 3" key="1">
    <citation type="submission" date="2015-09" db="EMBL/GenBank/DDBJ databases">
        <authorList>
            <consortium name="Pathogen Informatics"/>
        </authorList>
    </citation>
    <scope>NUCLEOTIDE SEQUENCE [LARGE SCALE GENOMIC DNA]</scope>
    <source>
        <strain evidence="2 3">2789STDY5834939</strain>
    </source>
</reference>
<dbReference type="Pfam" id="PF05133">
    <property type="entry name" value="SPP1_portal"/>
    <property type="match status" value="1"/>
</dbReference>
<feature type="region of interest" description="Disordered" evidence="1">
    <location>
        <begin position="466"/>
        <end position="491"/>
    </location>
</feature>
<name>A0A174ULG1_9FIRM</name>
<accession>A0A174ULG1</accession>
<dbReference type="InterPro" id="IPR021145">
    <property type="entry name" value="Portal_protein_SPP1_Gp6-like"/>
</dbReference>
<gene>
    <name evidence="2" type="ORF">ERS852551_03548</name>
</gene>
<evidence type="ECO:0000313" key="2">
    <source>
        <dbReference type="EMBL" id="CUQ20887.1"/>
    </source>
</evidence>
<dbReference type="RefSeq" id="WP_242857810.1">
    <property type="nucleotide sequence ID" value="NZ_CABIWA010000027.1"/>
</dbReference>
<dbReference type="EMBL" id="CZBE01000036">
    <property type="protein sequence ID" value="CUQ20887.1"/>
    <property type="molecule type" value="Genomic_DNA"/>
</dbReference>
<proteinExistence type="predicted"/>
<protein>
    <submittedName>
        <fullName evidence="2">Phage portal protein, SPP1 family</fullName>
    </submittedName>
</protein>
<evidence type="ECO:0000313" key="3">
    <source>
        <dbReference type="Proteomes" id="UP000095765"/>
    </source>
</evidence>
<organism evidence="2 3">
    <name type="scientific">Anaerotruncus colihominis</name>
    <dbReference type="NCBI Taxonomy" id="169435"/>
    <lineage>
        <taxon>Bacteria</taxon>
        <taxon>Bacillati</taxon>
        <taxon>Bacillota</taxon>
        <taxon>Clostridia</taxon>
        <taxon>Eubacteriales</taxon>
        <taxon>Oscillospiraceae</taxon>
        <taxon>Anaerotruncus</taxon>
    </lineage>
</organism>
<dbReference type="Proteomes" id="UP000095765">
    <property type="component" value="Unassembled WGS sequence"/>
</dbReference>
<dbReference type="AlphaFoldDB" id="A0A174ULG1"/>
<evidence type="ECO:0000256" key="1">
    <source>
        <dbReference type="SAM" id="MobiDB-lite"/>
    </source>
</evidence>